<reference evidence="2" key="1">
    <citation type="submission" date="2020-04" db="EMBL/GenBank/DDBJ databases">
        <authorList>
            <person name="Sombolestani A."/>
        </authorList>
    </citation>
    <scope>NUCLEOTIDE SEQUENCE</scope>
    <source>
        <strain evidence="2">R71697</strain>
    </source>
</reference>
<dbReference type="InterPro" id="IPR041698">
    <property type="entry name" value="Methyltransf_25"/>
</dbReference>
<gene>
    <name evidence="2" type="ORF">HKD32_11710</name>
</gene>
<proteinExistence type="predicted"/>
<dbReference type="GO" id="GO:0032259">
    <property type="term" value="P:methylation"/>
    <property type="evidence" value="ECO:0007669"/>
    <property type="project" value="UniProtKB-KW"/>
</dbReference>
<protein>
    <submittedName>
        <fullName evidence="2">Class I SAM-dependent methyltransferase</fullName>
    </submittedName>
</protein>
<reference evidence="2" key="2">
    <citation type="submission" date="2020-11" db="EMBL/GenBank/DDBJ databases">
        <title>Description of novel Gluconobacter species.</title>
        <authorList>
            <person name="Cleenwerck I."/>
            <person name="Cnockaert M."/>
            <person name="Borremans W."/>
            <person name="Wieme A.D."/>
            <person name="De Vuyst L."/>
            <person name="Vandamme P."/>
        </authorList>
    </citation>
    <scope>NUCLEOTIDE SEQUENCE</scope>
    <source>
        <strain evidence="2">R71697</strain>
    </source>
</reference>
<evidence type="ECO:0000313" key="2">
    <source>
        <dbReference type="EMBL" id="MBF0871510.1"/>
    </source>
</evidence>
<evidence type="ECO:0000259" key="1">
    <source>
        <dbReference type="Pfam" id="PF13649"/>
    </source>
</evidence>
<accession>A0A9Q2FN28</accession>
<dbReference type="SUPFAM" id="SSF53335">
    <property type="entry name" value="S-adenosyl-L-methionine-dependent methyltransferases"/>
    <property type="match status" value="1"/>
</dbReference>
<dbReference type="AlphaFoldDB" id="A0A9Q2FN28"/>
<sequence length="210" mass="23192">MSNETWKPEVFERLFHNNPDPWGFESRPYELQKLSRVLECLPAAPIFFAVELGCAIGVGTLALAQRCGRVLAFDASENALAIAGRRCEGQAHVSFLKAFLPADYPVAEAAGCDLVLISELLYFLSPKDIRRLADMVMESLKSEGHILIVNWTGQTDTPCTGYEAAEHFIRACREKHWIPELSEQGKGYRIDRLSRSGTSSVNTVSSGEGA</sequence>
<evidence type="ECO:0000313" key="3">
    <source>
        <dbReference type="Proteomes" id="UP000661006"/>
    </source>
</evidence>
<comment type="caution">
    <text evidence="2">The sequence shown here is derived from an EMBL/GenBank/DDBJ whole genome shotgun (WGS) entry which is preliminary data.</text>
</comment>
<dbReference type="Gene3D" id="3.40.50.150">
    <property type="entry name" value="Vaccinia Virus protein VP39"/>
    <property type="match status" value="1"/>
</dbReference>
<name>A0A9Q2FN28_GLUJA</name>
<dbReference type="EMBL" id="JABCQN010000006">
    <property type="protein sequence ID" value="MBF0871510.1"/>
    <property type="molecule type" value="Genomic_DNA"/>
</dbReference>
<keyword evidence="2" id="KW-0489">Methyltransferase</keyword>
<keyword evidence="2" id="KW-0808">Transferase</keyword>
<dbReference type="CDD" id="cd02440">
    <property type="entry name" value="AdoMet_MTases"/>
    <property type="match status" value="1"/>
</dbReference>
<feature type="domain" description="Methyltransferase" evidence="1">
    <location>
        <begin position="50"/>
        <end position="144"/>
    </location>
</feature>
<dbReference type="Pfam" id="PF13649">
    <property type="entry name" value="Methyltransf_25"/>
    <property type="match status" value="1"/>
</dbReference>
<organism evidence="2 3">
    <name type="scientific">Gluconobacter japonicus</name>
    <dbReference type="NCBI Taxonomy" id="376620"/>
    <lineage>
        <taxon>Bacteria</taxon>
        <taxon>Pseudomonadati</taxon>
        <taxon>Pseudomonadota</taxon>
        <taxon>Alphaproteobacteria</taxon>
        <taxon>Acetobacterales</taxon>
        <taxon>Acetobacteraceae</taxon>
        <taxon>Gluconobacter</taxon>
    </lineage>
</organism>
<dbReference type="GO" id="GO:0008168">
    <property type="term" value="F:methyltransferase activity"/>
    <property type="evidence" value="ECO:0007669"/>
    <property type="project" value="UniProtKB-KW"/>
</dbReference>
<dbReference type="Proteomes" id="UP000661006">
    <property type="component" value="Unassembled WGS sequence"/>
</dbReference>
<dbReference type="InterPro" id="IPR029063">
    <property type="entry name" value="SAM-dependent_MTases_sf"/>
</dbReference>